<name>A0A7W7KDP6_9SPHN</name>
<gene>
    <name evidence="1" type="ORF">HNO88_004288</name>
</gene>
<keyword evidence="2" id="KW-1185">Reference proteome</keyword>
<reference evidence="1 2" key="1">
    <citation type="submission" date="2020-08" db="EMBL/GenBank/DDBJ databases">
        <title>Functional genomics of gut bacteria from endangered species of beetles.</title>
        <authorList>
            <person name="Carlos-Shanley C."/>
        </authorList>
    </citation>
    <scope>NUCLEOTIDE SEQUENCE [LARGE SCALE GENOMIC DNA]</scope>
    <source>
        <strain evidence="1 2">S00245</strain>
    </source>
</reference>
<evidence type="ECO:0000313" key="2">
    <source>
        <dbReference type="Proteomes" id="UP000555448"/>
    </source>
</evidence>
<dbReference type="Proteomes" id="UP000555448">
    <property type="component" value="Unassembled WGS sequence"/>
</dbReference>
<evidence type="ECO:0000313" key="1">
    <source>
        <dbReference type="EMBL" id="MBB4860942.1"/>
    </source>
</evidence>
<sequence length="39" mass="4452">MHDTATLIALNLAIVLWLAHRLPVFAILEKLLVAKVRMR</sequence>
<comment type="caution">
    <text evidence="1">The sequence shown here is derived from an EMBL/GenBank/DDBJ whole genome shotgun (WGS) entry which is preliminary data.</text>
</comment>
<dbReference type="EMBL" id="JACHLR010000039">
    <property type="protein sequence ID" value="MBB4860942.1"/>
    <property type="molecule type" value="Genomic_DNA"/>
</dbReference>
<organism evidence="1 2">
    <name type="scientific">Novosphingobium chloroacetimidivorans</name>
    <dbReference type="NCBI Taxonomy" id="1428314"/>
    <lineage>
        <taxon>Bacteria</taxon>
        <taxon>Pseudomonadati</taxon>
        <taxon>Pseudomonadota</taxon>
        <taxon>Alphaproteobacteria</taxon>
        <taxon>Sphingomonadales</taxon>
        <taxon>Sphingomonadaceae</taxon>
        <taxon>Novosphingobium</taxon>
    </lineage>
</organism>
<accession>A0A7W7KDP6</accession>
<protein>
    <submittedName>
        <fullName evidence="1">Uncharacterized protein</fullName>
    </submittedName>
</protein>
<proteinExistence type="predicted"/>
<dbReference type="AlphaFoldDB" id="A0A7W7KDP6"/>